<evidence type="ECO:0000259" key="6">
    <source>
        <dbReference type="PROSITE" id="PS50090"/>
    </source>
</evidence>
<dbReference type="InterPro" id="IPR036388">
    <property type="entry name" value="WH-like_DNA-bd_sf"/>
</dbReference>
<evidence type="ECO:0000313" key="12">
    <source>
        <dbReference type="Proteomes" id="UP001209540"/>
    </source>
</evidence>
<dbReference type="SMART" id="SM00717">
    <property type="entry name" value="SANT"/>
    <property type="match status" value="1"/>
</dbReference>
<proteinExistence type="predicted"/>
<keyword evidence="2" id="KW-0238">DNA-binding</keyword>
<dbReference type="SMART" id="SM00232">
    <property type="entry name" value="JAB_MPN"/>
    <property type="match status" value="1"/>
</dbReference>
<dbReference type="Gene3D" id="1.10.10.10">
    <property type="entry name" value="Winged helix-like DNA-binding domain superfamily/Winged helix DNA-binding domain"/>
    <property type="match status" value="1"/>
</dbReference>
<feature type="compositionally biased region" description="Low complexity" evidence="5">
    <location>
        <begin position="888"/>
        <end position="919"/>
    </location>
</feature>
<reference evidence="11" key="1">
    <citation type="journal article" date="2022" name="IScience">
        <title>Evolution of zygomycete secretomes and the origins of terrestrial fungal ecologies.</title>
        <authorList>
            <person name="Chang Y."/>
            <person name="Wang Y."/>
            <person name="Mondo S."/>
            <person name="Ahrendt S."/>
            <person name="Andreopoulos W."/>
            <person name="Barry K."/>
            <person name="Beard J."/>
            <person name="Benny G.L."/>
            <person name="Blankenship S."/>
            <person name="Bonito G."/>
            <person name="Cuomo C."/>
            <person name="Desiro A."/>
            <person name="Gervers K.A."/>
            <person name="Hundley H."/>
            <person name="Kuo A."/>
            <person name="LaButti K."/>
            <person name="Lang B.F."/>
            <person name="Lipzen A."/>
            <person name="O'Donnell K."/>
            <person name="Pangilinan J."/>
            <person name="Reynolds N."/>
            <person name="Sandor L."/>
            <person name="Smith M.E."/>
            <person name="Tsang A."/>
            <person name="Grigoriev I.V."/>
            <person name="Stajich J.E."/>
            <person name="Spatafora J.W."/>
        </authorList>
    </citation>
    <scope>NUCLEOTIDE SEQUENCE</scope>
    <source>
        <strain evidence="11">RSA 2281</strain>
    </source>
</reference>
<evidence type="ECO:0000259" key="9">
    <source>
        <dbReference type="PROSITE" id="PS51293"/>
    </source>
</evidence>
<reference evidence="11" key="2">
    <citation type="submission" date="2023-02" db="EMBL/GenBank/DDBJ databases">
        <authorList>
            <consortium name="DOE Joint Genome Institute"/>
            <person name="Mondo S.J."/>
            <person name="Chang Y."/>
            <person name="Wang Y."/>
            <person name="Ahrendt S."/>
            <person name="Andreopoulos W."/>
            <person name="Barry K."/>
            <person name="Beard J."/>
            <person name="Benny G.L."/>
            <person name="Blankenship S."/>
            <person name="Bonito G."/>
            <person name="Cuomo C."/>
            <person name="Desiro A."/>
            <person name="Gervers K.A."/>
            <person name="Hundley H."/>
            <person name="Kuo A."/>
            <person name="LaButti K."/>
            <person name="Lang B.F."/>
            <person name="Lipzen A."/>
            <person name="O'Donnell K."/>
            <person name="Pangilinan J."/>
            <person name="Reynolds N."/>
            <person name="Sandor L."/>
            <person name="Smith M.W."/>
            <person name="Tsang A."/>
            <person name="Grigoriev I.V."/>
            <person name="Stajich J.E."/>
            <person name="Spatafora J.W."/>
        </authorList>
    </citation>
    <scope>NUCLEOTIDE SEQUENCE</scope>
    <source>
        <strain evidence="11">RSA 2281</strain>
    </source>
</reference>
<feature type="region of interest" description="Disordered" evidence="5">
    <location>
        <begin position="500"/>
        <end position="522"/>
    </location>
</feature>
<evidence type="ECO:0000313" key="11">
    <source>
        <dbReference type="EMBL" id="KAI9251008.1"/>
    </source>
</evidence>
<evidence type="ECO:0000259" key="10">
    <source>
        <dbReference type="PROSITE" id="PS51294"/>
    </source>
</evidence>
<dbReference type="PROSITE" id="PS51293">
    <property type="entry name" value="SANT"/>
    <property type="match status" value="1"/>
</dbReference>
<dbReference type="GO" id="GO:0010468">
    <property type="term" value="P:regulation of gene expression"/>
    <property type="evidence" value="ECO:0007669"/>
    <property type="project" value="UniProtKB-ARBA"/>
</dbReference>
<dbReference type="Gene3D" id="1.10.10.60">
    <property type="entry name" value="Homeodomain-like"/>
    <property type="match status" value="1"/>
</dbReference>
<dbReference type="Gene3D" id="3.40.140.10">
    <property type="entry name" value="Cytidine Deaminase, domain 2"/>
    <property type="match status" value="1"/>
</dbReference>
<feature type="domain" description="SWIRM" evidence="8">
    <location>
        <begin position="405"/>
        <end position="503"/>
    </location>
</feature>
<evidence type="ECO:0000256" key="2">
    <source>
        <dbReference type="ARBA" id="ARBA00023125"/>
    </source>
</evidence>
<feature type="compositionally biased region" description="Low complexity" evidence="5">
    <location>
        <begin position="930"/>
        <end position="943"/>
    </location>
</feature>
<dbReference type="PROSITE" id="PS51294">
    <property type="entry name" value="HTH_MYB"/>
    <property type="match status" value="1"/>
</dbReference>
<feature type="compositionally biased region" description="Acidic residues" evidence="5">
    <location>
        <begin position="1"/>
        <end position="13"/>
    </location>
</feature>
<feature type="compositionally biased region" description="Polar residues" evidence="5">
    <location>
        <begin position="113"/>
        <end position="122"/>
    </location>
</feature>
<dbReference type="Pfam" id="PF04433">
    <property type="entry name" value="SWIRM"/>
    <property type="match status" value="1"/>
</dbReference>
<accession>A0AAD5K1T9</accession>
<dbReference type="CDD" id="cd00167">
    <property type="entry name" value="SANT"/>
    <property type="match status" value="1"/>
</dbReference>
<feature type="domain" description="HTH myb-type" evidence="10">
    <location>
        <begin position="124"/>
        <end position="174"/>
    </location>
</feature>
<dbReference type="PROSITE" id="PS50249">
    <property type="entry name" value="MPN"/>
    <property type="match status" value="1"/>
</dbReference>
<dbReference type="InterPro" id="IPR009057">
    <property type="entry name" value="Homeodomain-like_sf"/>
</dbReference>
<dbReference type="InterPro" id="IPR007526">
    <property type="entry name" value="SWIRM"/>
</dbReference>
<evidence type="ECO:0000256" key="3">
    <source>
        <dbReference type="ARBA" id="ARBA00023163"/>
    </source>
</evidence>
<evidence type="ECO:0000259" key="8">
    <source>
        <dbReference type="PROSITE" id="PS50934"/>
    </source>
</evidence>
<dbReference type="GO" id="GO:0008237">
    <property type="term" value="F:metallopeptidase activity"/>
    <property type="evidence" value="ECO:0007669"/>
    <property type="project" value="InterPro"/>
</dbReference>
<gene>
    <name evidence="11" type="ORF">BDA99DRAFT_522393</name>
</gene>
<keyword evidence="12" id="KW-1185">Reference proteome</keyword>
<name>A0AAD5K1T9_9FUNG</name>
<feature type="compositionally biased region" description="Low complexity" evidence="5">
    <location>
        <begin position="356"/>
        <end position="366"/>
    </location>
</feature>
<comment type="caution">
    <text evidence="11">The sequence shown here is derived from an EMBL/GenBank/DDBJ whole genome shotgun (WGS) entry which is preliminary data.</text>
</comment>
<dbReference type="FunFam" id="1.10.10.10:FF:000020">
    <property type="entry name" value="SWI/SNF complex subunit SMARCC2 isoform c"/>
    <property type="match status" value="1"/>
</dbReference>
<dbReference type="Pfam" id="PF00249">
    <property type="entry name" value="Myb_DNA-binding"/>
    <property type="match status" value="1"/>
</dbReference>
<dbReference type="PROSITE" id="PS50090">
    <property type="entry name" value="MYB_LIKE"/>
    <property type="match status" value="1"/>
</dbReference>
<feature type="compositionally biased region" description="Polar residues" evidence="5">
    <location>
        <begin position="14"/>
        <end position="38"/>
    </location>
</feature>
<evidence type="ECO:0000259" key="7">
    <source>
        <dbReference type="PROSITE" id="PS50249"/>
    </source>
</evidence>
<evidence type="ECO:0008006" key="13">
    <source>
        <dbReference type="Google" id="ProtNLM"/>
    </source>
</evidence>
<sequence>MDDEIIDIDDENSEQSSTIAPESSTLPESTPISHNDTTVTTIPEYESIPWTNNHDPDMDDESRALIEQMLAEEQYYYGTDTIATLPTTKTTANKRKAKKPSTTNATKKLKTEPTISSASLPSHKTRWTSTEDDLLRSAIDQYGYGNWKAIAAQVKTRNSLQCKNRARHWVLSDKLEKQVGSPSTTESSQQEHQHATIKEEPKEEETKVEKDEEKKGLDTVKNNEPLDDDDDKDEEEDEEISVEDSGSPPRPLSMEVPIIHPDGDDETEQLRLKNGEDEEDQKRLLENDKKAQEMVPLEQDDISVAQQTSEALKTKDEIQHTKPNNEIVEKEENVTQVNHPAIQVDHPAIQGPALPDPQIQSSSTPISNPPSPSPLSATKPSSLSTVPVSTDLLTTVEKATTTEPEPSDATSALFDKHSISEEEKQSNPEWFCNKHSKTPDRYLKIRNHILDCWRECRPRYLTKTSARKGLANCGDVNAIGRVHTYLESVGAINVGCINNAPRQHPPKRPRAESSSLVHDENSATNDDMFAAADLVIGYDGPRKRKVRNELGEWVDPKELEGRVIEHGQEIKPSRPKRVIKRPHHHFDGAGYDPFRLVPLAHYDDEYVAPFIVDITSDALLIMDFHSHLAHTEIIGLLGGKFEDHYGNSNSGQSSASPSQKILKVQSVFPCKSTSTGIQCEMDPASEMKAREVFAEKGYSVVGWYHSHPTFEPHPSIRDIENQTSYQTLFRDENSGDEPFIGVIVTPYDTDTVSDHSLIQYIHISPRWNESNPFRVPYACKRMVHQSEQVSPQVFEEFEKLVHEFKDYEHKVNMLHAFSGSRTRLDKLLDSIRANLFLPAEKVTEYLERVKQLMLTHFISHTIESSSLSPHNGSENDEDDAANTTTTTTTTMDAAAPSKSNSSTNPSPSPSSSSSSSINNMNHEEGDTLFNNNNNNININNSDTNNKENHT</sequence>
<dbReference type="InterPro" id="IPR037518">
    <property type="entry name" value="MPN"/>
</dbReference>
<feature type="domain" description="MPN" evidence="7">
    <location>
        <begin position="612"/>
        <end position="763"/>
    </location>
</feature>
<feature type="compositionally biased region" description="Basic and acidic residues" evidence="5">
    <location>
        <begin position="189"/>
        <end position="218"/>
    </location>
</feature>
<keyword evidence="1" id="KW-0805">Transcription regulation</keyword>
<dbReference type="CDD" id="cd08067">
    <property type="entry name" value="MPN_2A_DUB"/>
    <property type="match status" value="1"/>
</dbReference>
<evidence type="ECO:0000256" key="1">
    <source>
        <dbReference type="ARBA" id="ARBA00023015"/>
    </source>
</evidence>
<dbReference type="InterPro" id="IPR017884">
    <property type="entry name" value="SANT_dom"/>
</dbReference>
<dbReference type="InterPro" id="IPR000555">
    <property type="entry name" value="JAMM/MPN+_dom"/>
</dbReference>
<dbReference type="InterPro" id="IPR017930">
    <property type="entry name" value="Myb_dom"/>
</dbReference>
<dbReference type="PROSITE" id="PS50934">
    <property type="entry name" value="SWIRM"/>
    <property type="match status" value="1"/>
</dbReference>
<feature type="domain" description="SANT" evidence="9">
    <location>
        <begin position="122"/>
        <end position="174"/>
    </location>
</feature>
<dbReference type="GO" id="GO:0003677">
    <property type="term" value="F:DNA binding"/>
    <property type="evidence" value="ECO:0007669"/>
    <property type="project" value="UniProtKB-KW"/>
</dbReference>
<dbReference type="Proteomes" id="UP001209540">
    <property type="component" value="Unassembled WGS sequence"/>
</dbReference>
<evidence type="ECO:0000256" key="5">
    <source>
        <dbReference type="SAM" id="MobiDB-lite"/>
    </source>
</evidence>
<feature type="region of interest" description="Disordered" evidence="5">
    <location>
        <begin position="888"/>
        <end position="950"/>
    </location>
</feature>
<feature type="compositionally biased region" description="Basic and acidic residues" evidence="5">
    <location>
        <begin position="268"/>
        <end position="292"/>
    </location>
</feature>
<dbReference type="InterPro" id="IPR050242">
    <property type="entry name" value="JAMM_MPN+_peptidase_M67A"/>
</dbReference>
<dbReference type="Pfam" id="PF01398">
    <property type="entry name" value="JAB"/>
    <property type="match status" value="1"/>
</dbReference>
<organism evidence="11 12">
    <name type="scientific">Phascolomyces articulosus</name>
    <dbReference type="NCBI Taxonomy" id="60185"/>
    <lineage>
        <taxon>Eukaryota</taxon>
        <taxon>Fungi</taxon>
        <taxon>Fungi incertae sedis</taxon>
        <taxon>Mucoromycota</taxon>
        <taxon>Mucoromycotina</taxon>
        <taxon>Mucoromycetes</taxon>
        <taxon>Mucorales</taxon>
        <taxon>Lichtheimiaceae</taxon>
        <taxon>Phascolomyces</taxon>
    </lineage>
</organism>
<dbReference type="SUPFAM" id="SSF46689">
    <property type="entry name" value="Homeodomain-like"/>
    <property type="match status" value="2"/>
</dbReference>
<dbReference type="SUPFAM" id="SSF102712">
    <property type="entry name" value="JAB1/MPN domain"/>
    <property type="match status" value="1"/>
</dbReference>
<feature type="domain" description="Myb-like" evidence="6">
    <location>
        <begin position="124"/>
        <end position="170"/>
    </location>
</feature>
<keyword evidence="4" id="KW-0539">Nucleus</keyword>
<feature type="region of interest" description="Disordered" evidence="5">
    <location>
        <begin position="864"/>
        <end position="883"/>
    </location>
</feature>
<feature type="region of interest" description="Disordered" evidence="5">
    <location>
        <begin position="1"/>
        <end position="38"/>
    </location>
</feature>
<dbReference type="EMBL" id="JAIXMP010000031">
    <property type="protein sequence ID" value="KAI9251008.1"/>
    <property type="molecule type" value="Genomic_DNA"/>
</dbReference>
<dbReference type="AlphaFoldDB" id="A0AAD5K1T9"/>
<feature type="compositionally biased region" description="Polar residues" evidence="5">
    <location>
        <begin position="378"/>
        <end position="389"/>
    </location>
</feature>
<feature type="compositionally biased region" description="Acidic residues" evidence="5">
    <location>
        <begin position="225"/>
        <end position="242"/>
    </location>
</feature>
<feature type="region of interest" description="Disordered" evidence="5">
    <location>
        <begin position="90"/>
        <end position="124"/>
    </location>
</feature>
<evidence type="ECO:0000256" key="4">
    <source>
        <dbReference type="ARBA" id="ARBA00023242"/>
    </source>
</evidence>
<dbReference type="PANTHER" id="PTHR10410">
    <property type="entry name" value="EUKARYOTIC TRANSLATION INITIATION FACTOR 3 -RELATED"/>
    <property type="match status" value="1"/>
</dbReference>
<feature type="region of interest" description="Disordered" evidence="5">
    <location>
        <begin position="173"/>
        <end position="389"/>
    </location>
</feature>
<dbReference type="InterPro" id="IPR001005">
    <property type="entry name" value="SANT/Myb"/>
</dbReference>
<keyword evidence="3" id="KW-0804">Transcription</keyword>
<dbReference type="GO" id="GO:0005634">
    <property type="term" value="C:nucleus"/>
    <property type="evidence" value="ECO:0007669"/>
    <property type="project" value="UniProtKB-ARBA"/>
</dbReference>
<protein>
    <recommendedName>
        <fullName evidence="13">Myb-like, SWIRM and MPN domain-containing protein 1</fullName>
    </recommendedName>
</protein>